<proteinExistence type="inferred from homology"/>
<dbReference type="Pfam" id="PF07063">
    <property type="entry name" value="HGLS"/>
    <property type="match status" value="1"/>
</dbReference>
<dbReference type="Proteomes" id="UP000743370">
    <property type="component" value="Unassembled WGS sequence"/>
</dbReference>
<keyword evidence="4" id="KW-0408">Iron</keyword>
<dbReference type="PANTHER" id="PTHR31136">
    <property type="entry name" value="DUF1338 DOMAIN-CONTAINING PROTEIN"/>
    <property type="match status" value="1"/>
</dbReference>
<keyword evidence="2" id="KW-0223">Dioxygenase</keyword>
<evidence type="ECO:0000256" key="2">
    <source>
        <dbReference type="ARBA" id="ARBA00022964"/>
    </source>
</evidence>
<dbReference type="Gene3D" id="3.10.180.50">
    <property type="match status" value="1"/>
</dbReference>
<reference evidence="8 9" key="1">
    <citation type="submission" date="2020-05" db="EMBL/GenBank/DDBJ databases">
        <title>Vigna angularis (adzuki bean) Var. LongXiaoDou No. 4 denovo assembly.</title>
        <authorList>
            <person name="Xiang H."/>
        </authorList>
    </citation>
    <scope>NUCLEOTIDE SEQUENCE [LARGE SCALE GENOMIC DNA]</scope>
    <source>
        <tissue evidence="8">Leaf</tissue>
    </source>
</reference>
<protein>
    <recommendedName>
        <fullName evidence="6">2-oxoadipate dioxygenase/decarboxylase</fullName>
        <ecNumber evidence="6">1.13.11.93</ecNumber>
    </recommendedName>
    <alternativeName>
        <fullName evidence="7">2-hydroxyglutarate synthase</fullName>
    </alternativeName>
</protein>
<dbReference type="EC" id="1.13.11.93" evidence="6"/>
<comment type="cofactor">
    <cofactor evidence="1">
        <name>Fe(2+)</name>
        <dbReference type="ChEBI" id="CHEBI:29033"/>
    </cofactor>
</comment>
<evidence type="ECO:0000256" key="7">
    <source>
        <dbReference type="ARBA" id="ARBA00035045"/>
    </source>
</evidence>
<dbReference type="SMART" id="SM01150">
    <property type="entry name" value="DUF1338"/>
    <property type="match status" value="1"/>
</dbReference>
<dbReference type="InterPro" id="IPR009770">
    <property type="entry name" value="HGLS"/>
</dbReference>
<name>A0A8T0JPE1_PHAAN</name>
<comment type="similarity">
    <text evidence="5">Belongs to the 2-oxoadipate dioxygenase/decarboxylase family.</text>
</comment>
<comment type="caution">
    <text evidence="8">The sequence shown here is derived from an EMBL/GenBank/DDBJ whole genome shotgun (WGS) entry which is preliminary data.</text>
</comment>
<evidence type="ECO:0000256" key="4">
    <source>
        <dbReference type="ARBA" id="ARBA00023004"/>
    </source>
</evidence>
<sequence>MFATTKSSTLSPFFFFSRTISVPSKSNFWNLVPMKHSSSPGHLASRTLHISCNSPSQHVSQRSLSIQGGEGFFRGVLESMQSVYLNRNPTAKAVLELVQSVENNSICYDHLAFRTFGVNGYGIDSMASFFLDYGYTQREELRFPAKKLRALWFSPPADSQAGSGSGINGPLPRIFISELLVDQMSPQTQEIIRKYTESSGDGNKYAALASSLGHLTWEKPLYSEFQQLASESEYAAWTLVNGYALNHVTISTHRLNTHLKDIKALNQFIEESGFRLNSEGGLLKGLYPCLLLCKYKVKEFHRRDGFEVASADKIFESTSKEQLSRVG</sequence>
<evidence type="ECO:0000313" key="8">
    <source>
        <dbReference type="EMBL" id="KAG2376772.1"/>
    </source>
</evidence>
<evidence type="ECO:0000256" key="1">
    <source>
        <dbReference type="ARBA" id="ARBA00001954"/>
    </source>
</evidence>
<dbReference type="EMBL" id="JABFOF010000010">
    <property type="protein sequence ID" value="KAG2376772.1"/>
    <property type="molecule type" value="Genomic_DNA"/>
</dbReference>
<dbReference type="GO" id="GO:0051213">
    <property type="term" value="F:dioxygenase activity"/>
    <property type="evidence" value="ECO:0007669"/>
    <property type="project" value="UniProtKB-KW"/>
</dbReference>
<organism evidence="8 9">
    <name type="scientific">Phaseolus angularis</name>
    <name type="common">Azuki bean</name>
    <name type="synonym">Vigna angularis</name>
    <dbReference type="NCBI Taxonomy" id="3914"/>
    <lineage>
        <taxon>Eukaryota</taxon>
        <taxon>Viridiplantae</taxon>
        <taxon>Streptophyta</taxon>
        <taxon>Embryophyta</taxon>
        <taxon>Tracheophyta</taxon>
        <taxon>Spermatophyta</taxon>
        <taxon>Magnoliopsida</taxon>
        <taxon>eudicotyledons</taxon>
        <taxon>Gunneridae</taxon>
        <taxon>Pentapetalae</taxon>
        <taxon>rosids</taxon>
        <taxon>fabids</taxon>
        <taxon>Fabales</taxon>
        <taxon>Fabaceae</taxon>
        <taxon>Papilionoideae</taxon>
        <taxon>50 kb inversion clade</taxon>
        <taxon>NPAAA clade</taxon>
        <taxon>indigoferoid/millettioid clade</taxon>
        <taxon>Phaseoleae</taxon>
        <taxon>Vigna</taxon>
    </lineage>
</organism>
<dbReference type="CDD" id="cd16350">
    <property type="entry name" value="VOC_like"/>
    <property type="match status" value="1"/>
</dbReference>
<keyword evidence="3" id="KW-0560">Oxidoreductase</keyword>
<accession>A0A8T0JPE1</accession>
<dbReference type="PANTHER" id="PTHR31136:SF5">
    <property type="entry name" value="2-OXOADIPATE DIOXYGENASE_DECARBOXYLASE, CHLOROPLASTIC"/>
    <property type="match status" value="1"/>
</dbReference>
<evidence type="ECO:0000313" key="9">
    <source>
        <dbReference type="Proteomes" id="UP000743370"/>
    </source>
</evidence>
<dbReference type="AlphaFoldDB" id="A0A8T0JPE1"/>
<evidence type="ECO:0000256" key="3">
    <source>
        <dbReference type="ARBA" id="ARBA00023002"/>
    </source>
</evidence>
<evidence type="ECO:0000256" key="5">
    <source>
        <dbReference type="ARBA" id="ARBA00035013"/>
    </source>
</evidence>
<evidence type="ECO:0000256" key="6">
    <source>
        <dbReference type="ARBA" id="ARBA00035023"/>
    </source>
</evidence>
<gene>
    <name evidence="8" type="ORF">HKW66_Vig0173450</name>
</gene>